<evidence type="ECO:0000313" key="2">
    <source>
        <dbReference type="EnsemblPlants" id="LPERR12G06400.1"/>
    </source>
</evidence>
<accession>A0A0D9XY57</accession>
<feature type="chain" id="PRO_5002350487" evidence="1">
    <location>
        <begin position="33"/>
        <end position="74"/>
    </location>
</feature>
<name>A0A0D9XY57_9ORYZ</name>
<feature type="signal peptide" evidence="1">
    <location>
        <begin position="1"/>
        <end position="32"/>
    </location>
</feature>
<dbReference type="HOGENOM" id="CLU_2691315_0_0_1"/>
<keyword evidence="3" id="KW-1185">Reference proteome</keyword>
<protein>
    <submittedName>
        <fullName evidence="2">Uncharacterized protein</fullName>
    </submittedName>
</protein>
<evidence type="ECO:0000313" key="3">
    <source>
        <dbReference type="Proteomes" id="UP000032180"/>
    </source>
</evidence>
<sequence length="74" mass="8939">MGNMRSWGLMMKVMNLSIGVLRTFHGLPQVYGDQKVQQLWRYRFYGHWINRIQWLKLFGTGRYHIDLGQWVVPQ</sequence>
<dbReference type="EnsemblPlants" id="LPERR12G06400.1">
    <property type="protein sequence ID" value="LPERR12G06400.1"/>
    <property type="gene ID" value="LPERR12G06400"/>
</dbReference>
<reference evidence="3" key="2">
    <citation type="submission" date="2013-12" db="EMBL/GenBank/DDBJ databases">
        <authorList>
            <person name="Yu Y."/>
            <person name="Lee S."/>
            <person name="de Baynast K."/>
            <person name="Wissotski M."/>
            <person name="Liu L."/>
            <person name="Talag J."/>
            <person name="Goicoechea J."/>
            <person name="Angelova A."/>
            <person name="Jetty R."/>
            <person name="Kudrna D."/>
            <person name="Golser W."/>
            <person name="Rivera L."/>
            <person name="Zhang J."/>
            <person name="Wing R."/>
        </authorList>
    </citation>
    <scope>NUCLEOTIDE SEQUENCE</scope>
</reference>
<organism evidence="2 3">
    <name type="scientific">Leersia perrieri</name>
    <dbReference type="NCBI Taxonomy" id="77586"/>
    <lineage>
        <taxon>Eukaryota</taxon>
        <taxon>Viridiplantae</taxon>
        <taxon>Streptophyta</taxon>
        <taxon>Embryophyta</taxon>
        <taxon>Tracheophyta</taxon>
        <taxon>Spermatophyta</taxon>
        <taxon>Magnoliopsida</taxon>
        <taxon>Liliopsida</taxon>
        <taxon>Poales</taxon>
        <taxon>Poaceae</taxon>
        <taxon>BOP clade</taxon>
        <taxon>Oryzoideae</taxon>
        <taxon>Oryzeae</taxon>
        <taxon>Oryzinae</taxon>
        <taxon>Leersia</taxon>
    </lineage>
</organism>
<dbReference type="Proteomes" id="UP000032180">
    <property type="component" value="Chromosome 12"/>
</dbReference>
<reference evidence="2 3" key="1">
    <citation type="submission" date="2012-08" db="EMBL/GenBank/DDBJ databases">
        <title>Oryza genome evolution.</title>
        <authorList>
            <person name="Wing R.A."/>
        </authorList>
    </citation>
    <scope>NUCLEOTIDE SEQUENCE</scope>
</reference>
<reference evidence="2" key="3">
    <citation type="submission" date="2015-04" db="UniProtKB">
        <authorList>
            <consortium name="EnsemblPlants"/>
        </authorList>
    </citation>
    <scope>IDENTIFICATION</scope>
</reference>
<keyword evidence="1" id="KW-0732">Signal</keyword>
<evidence type="ECO:0000256" key="1">
    <source>
        <dbReference type="SAM" id="SignalP"/>
    </source>
</evidence>
<dbReference type="Gramene" id="LPERR12G06400.1">
    <property type="protein sequence ID" value="LPERR12G06400.1"/>
    <property type="gene ID" value="LPERR12G06400"/>
</dbReference>
<proteinExistence type="predicted"/>
<dbReference type="AlphaFoldDB" id="A0A0D9XY57"/>